<proteinExistence type="inferred from homology"/>
<dbReference type="STRING" id="693661.Arcve_1855"/>
<dbReference type="OrthoDB" id="42371at2157"/>
<comment type="similarity">
    <text evidence="2 7">Belongs to the [NiFe]/[NiFeSe] hydrogenase large subunit family.</text>
</comment>
<dbReference type="PROSITE" id="PS00508">
    <property type="entry name" value="NI_HGENASE_L_2"/>
    <property type="match status" value="1"/>
</dbReference>
<comment type="cofactor">
    <cofactor evidence="6">
        <name>Fe cation</name>
        <dbReference type="ChEBI" id="CHEBI:24875"/>
    </cofactor>
</comment>
<comment type="cofactor">
    <cofactor evidence="1 6">
        <name>Ni(2+)</name>
        <dbReference type="ChEBI" id="CHEBI:49786"/>
    </cofactor>
</comment>
<sequence>MRKITIHPNTRLEGHGKVDIILDDEGNVKDAYFQVIEFRGFEKFCEGRHVEELPRITPKICGVCPGAHHMASAKACDAVFGVEIPPAAKKLRELFYCAHVAHSHILHFYVLAAPDFFIEDKMKRNVFGLVEVLGKELCAEILDCRVYAQRIQEIIAGHPIYPVAALPGGMAKPLSEEERKEIEEKAKKLVDFAKKGLEFFEDVVLKKEGMEELIKGDVYAHRTYYAGMVDEKDRVNFYDGVVKVVDPDGKEFCRFEVRDYLEHIAEHVEPWSYVKFPYLKAVGWKGFVDGVDSGIYRVNSLARLNVAEGMATPMADEAYRKMYDFFGEKPVHNILAYHWARLIEIAYAAERMYELACDEEITDKNVREVPKSKPSEGVGAVEAPRGTLYHHYVTNKKGVVEKVNLIVATVQNNPAINMSVKKAAQNFIKGGEIKEGLLNAVEMAVRAYDPCLACASHALPGRLDVEVRVIRDGEVVSVLRA</sequence>
<evidence type="ECO:0000256" key="1">
    <source>
        <dbReference type="ARBA" id="ARBA00001967"/>
    </source>
</evidence>
<evidence type="ECO:0000256" key="7">
    <source>
        <dbReference type="RuleBase" id="RU003896"/>
    </source>
</evidence>
<organism evidence="8 9">
    <name type="scientific">Archaeoglobus veneficus (strain DSM 11195 / SNP6)</name>
    <dbReference type="NCBI Taxonomy" id="693661"/>
    <lineage>
        <taxon>Archaea</taxon>
        <taxon>Methanobacteriati</taxon>
        <taxon>Methanobacteriota</taxon>
        <taxon>Archaeoglobi</taxon>
        <taxon>Archaeoglobales</taxon>
        <taxon>Archaeoglobaceae</taxon>
        <taxon>Archaeoglobus</taxon>
    </lineage>
</organism>
<feature type="binding site" evidence="6">
    <location>
        <position position="451"/>
    </location>
    <ligand>
        <name>Ni(2+)</name>
        <dbReference type="ChEBI" id="CHEBI:49786"/>
    </ligand>
</feature>
<dbReference type="PANTHER" id="PTHR43600">
    <property type="entry name" value="COENZYME F420 HYDROGENASE, SUBUNIT ALPHA"/>
    <property type="match status" value="1"/>
</dbReference>
<dbReference type="HOGENOM" id="CLU_044556_0_0_2"/>
<evidence type="ECO:0000256" key="3">
    <source>
        <dbReference type="ARBA" id="ARBA00022596"/>
    </source>
</evidence>
<evidence type="ECO:0000256" key="2">
    <source>
        <dbReference type="ARBA" id="ARBA00009292"/>
    </source>
</evidence>
<dbReference type="SUPFAM" id="SSF56762">
    <property type="entry name" value="HydB/Nqo4-like"/>
    <property type="match status" value="1"/>
</dbReference>
<feature type="binding site" evidence="6">
    <location>
        <position position="405"/>
    </location>
    <ligand>
        <name>Mg(2+)</name>
        <dbReference type="ChEBI" id="CHEBI:18420"/>
    </ligand>
</feature>
<gene>
    <name evidence="8" type="ordered locus">Arcve_1855</name>
</gene>
<dbReference type="Gene3D" id="1.10.645.10">
    <property type="entry name" value="Cytochrome-c3 Hydrogenase, chain B"/>
    <property type="match status" value="1"/>
</dbReference>
<feature type="binding site" evidence="6">
    <location>
        <position position="454"/>
    </location>
    <ligand>
        <name>Fe cation</name>
        <dbReference type="ChEBI" id="CHEBI:24875"/>
    </ligand>
</feature>
<keyword evidence="9" id="KW-1185">Reference proteome</keyword>
<dbReference type="KEGG" id="ave:Arcve_1855"/>
<evidence type="ECO:0000256" key="6">
    <source>
        <dbReference type="PIRSR" id="PIRSR601501-1"/>
    </source>
</evidence>
<dbReference type="GO" id="GO:0016151">
    <property type="term" value="F:nickel cation binding"/>
    <property type="evidence" value="ECO:0007669"/>
    <property type="project" value="InterPro"/>
</dbReference>
<dbReference type="RefSeq" id="WP_013684506.1">
    <property type="nucleotide sequence ID" value="NC_015320.1"/>
</dbReference>
<dbReference type="InterPro" id="IPR029014">
    <property type="entry name" value="NiFe-Hase_large"/>
</dbReference>
<feature type="binding site" evidence="6">
    <location>
        <position position="457"/>
    </location>
    <ligand>
        <name>Mg(2+)</name>
        <dbReference type="ChEBI" id="CHEBI:18420"/>
    </ligand>
</feature>
<feature type="binding site" evidence="6">
    <location>
        <position position="64"/>
    </location>
    <ligand>
        <name>Fe cation</name>
        <dbReference type="ChEBI" id="CHEBI:24875"/>
    </ligand>
</feature>
<protein>
    <submittedName>
        <fullName evidence="8">Hydrogen dehydrogenase</fullName>
        <ecNumber evidence="8">1.12.1.2</ecNumber>
    </submittedName>
</protein>
<keyword evidence="3 6" id="KW-0533">Nickel</keyword>
<reference evidence="8 9" key="1">
    <citation type="submission" date="2011-03" db="EMBL/GenBank/DDBJ databases">
        <title>The complete genome of Archaeoglobus veneficus SNP6.</title>
        <authorList>
            <consortium name="US DOE Joint Genome Institute (JGI-PGF)"/>
            <person name="Lucas S."/>
            <person name="Copeland A."/>
            <person name="Lapidus A."/>
            <person name="Bruce D."/>
            <person name="Goodwin L."/>
            <person name="Pitluck S."/>
            <person name="Kyrpides N."/>
            <person name="Mavromatis K."/>
            <person name="Pagani I."/>
            <person name="Ivanova N."/>
            <person name="Mikhailova N."/>
            <person name="Lu M."/>
            <person name="Detter J.C."/>
            <person name="Tapia R."/>
            <person name="Han C."/>
            <person name="Land M."/>
            <person name="Hauser L."/>
            <person name="Markowitz V."/>
            <person name="Cheng J.-F."/>
            <person name="Hugenholtz P."/>
            <person name="Woyke T."/>
            <person name="Wu D."/>
            <person name="Spring S."/>
            <person name="Brambilla E."/>
            <person name="Klenk H.-P."/>
            <person name="Eisen J.A."/>
        </authorList>
    </citation>
    <scope>NUCLEOTIDE SEQUENCE [LARGE SCALE GENOMIC DNA]</scope>
    <source>
        <strain>SNP6</strain>
    </source>
</reference>
<feature type="binding site" evidence="6">
    <location>
        <position position="64"/>
    </location>
    <ligand>
        <name>Ni(2+)</name>
        <dbReference type="ChEBI" id="CHEBI:49786"/>
    </ligand>
</feature>
<keyword evidence="6" id="KW-0460">Magnesium</keyword>
<evidence type="ECO:0000313" key="8">
    <source>
        <dbReference type="EMBL" id="AEA47850.1"/>
    </source>
</evidence>
<dbReference type="eggNOG" id="arCOG01549">
    <property type="taxonomic scope" value="Archaea"/>
</dbReference>
<feature type="binding site" evidence="6">
    <location>
        <position position="61"/>
    </location>
    <ligand>
        <name>Ni(2+)</name>
        <dbReference type="ChEBI" id="CHEBI:49786"/>
    </ligand>
</feature>
<dbReference type="PANTHER" id="PTHR43600:SF2">
    <property type="entry name" value="F420-NON-REDUCING HYDROGENASE VHU SUBUNIT A"/>
    <property type="match status" value="1"/>
</dbReference>
<accession>F2KRB6</accession>
<keyword evidence="4 6" id="KW-0479">Metal-binding</keyword>
<dbReference type="GeneID" id="10394985"/>
<name>F2KRB6_ARCVS</name>
<dbReference type="InterPro" id="IPR001501">
    <property type="entry name" value="Ni-dep_hyd_lsu"/>
</dbReference>
<evidence type="ECO:0000256" key="4">
    <source>
        <dbReference type="ARBA" id="ARBA00022723"/>
    </source>
</evidence>
<dbReference type="InterPro" id="IPR018194">
    <property type="entry name" value="Ni-dep_hyd_lsu_Ni_BS"/>
</dbReference>
<feature type="binding site" evidence="6">
    <location>
        <position position="42"/>
    </location>
    <ligand>
        <name>Mg(2+)</name>
        <dbReference type="ChEBI" id="CHEBI:18420"/>
    </ligand>
</feature>
<dbReference type="Pfam" id="PF00374">
    <property type="entry name" value="NiFeSe_Hases"/>
    <property type="match status" value="2"/>
</dbReference>
<evidence type="ECO:0000256" key="5">
    <source>
        <dbReference type="ARBA" id="ARBA00023002"/>
    </source>
</evidence>
<dbReference type="AlphaFoldDB" id="F2KRB6"/>
<dbReference type="EMBL" id="CP002588">
    <property type="protein sequence ID" value="AEA47850.1"/>
    <property type="molecule type" value="Genomic_DNA"/>
</dbReference>
<dbReference type="Proteomes" id="UP000008136">
    <property type="component" value="Chromosome"/>
</dbReference>
<dbReference type="GO" id="GO:0047985">
    <property type="term" value="F:hydrogen dehydrogenase activity"/>
    <property type="evidence" value="ECO:0007669"/>
    <property type="project" value="UniProtKB-EC"/>
</dbReference>
<keyword evidence="5 7" id="KW-0560">Oxidoreductase</keyword>
<dbReference type="GO" id="GO:0008901">
    <property type="term" value="F:ferredoxin hydrogenase activity"/>
    <property type="evidence" value="ECO:0007669"/>
    <property type="project" value="InterPro"/>
</dbReference>
<keyword evidence="6" id="KW-0408">Iron</keyword>
<evidence type="ECO:0000313" key="9">
    <source>
        <dbReference type="Proteomes" id="UP000008136"/>
    </source>
</evidence>
<dbReference type="EC" id="1.12.1.2" evidence="8"/>
<dbReference type="PROSITE" id="PS00507">
    <property type="entry name" value="NI_HGENASE_L_1"/>
    <property type="match status" value="1"/>
</dbReference>